<comment type="similarity">
    <text evidence="2 7">Belongs to the cytochrome P450 family.</text>
</comment>
<dbReference type="AlphaFoldDB" id="A0AAX6MFQ9"/>
<evidence type="ECO:0000256" key="5">
    <source>
        <dbReference type="ARBA" id="ARBA00023004"/>
    </source>
</evidence>
<dbReference type="EMBL" id="JBANMG010000006">
    <property type="protein sequence ID" value="KAK6951538.1"/>
    <property type="molecule type" value="Genomic_DNA"/>
</dbReference>
<evidence type="ECO:0008006" key="10">
    <source>
        <dbReference type="Google" id="ProtNLM"/>
    </source>
</evidence>
<dbReference type="CDD" id="cd11060">
    <property type="entry name" value="CYP57A1-like"/>
    <property type="match status" value="1"/>
</dbReference>
<gene>
    <name evidence="8" type="ORF">Daesc_006059</name>
</gene>
<organism evidence="8 9">
    <name type="scientific">Daldinia eschscholtzii</name>
    <dbReference type="NCBI Taxonomy" id="292717"/>
    <lineage>
        <taxon>Eukaryota</taxon>
        <taxon>Fungi</taxon>
        <taxon>Dikarya</taxon>
        <taxon>Ascomycota</taxon>
        <taxon>Pezizomycotina</taxon>
        <taxon>Sordariomycetes</taxon>
        <taxon>Xylariomycetidae</taxon>
        <taxon>Xylariales</taxon>
        <taxon>Hypoxylaceae</taxon>
        <taxon>Daldinia</taxon>
    </lineage>
</organism>
<sequence length="494" mass="56278">MAFVLYALGAVVLIVYLQLLYTRYRKQLSSIPGPFIASFSNLWKLAAVYYEDMPGWNMKVHDKYGPVVRIGPNHVSFASPEAFQVIHATRQAFAKVREYFFLHMYRLITIYGNQSDFYEVGAPVYHGEPLENLFSLRDVQRHATLRRNIGGLYTKAAVKDFEPQVDSCIELFMRQLADKTRNEPAILDMSVWLHFFAYDCLSEMNVSKKLGFLERGQDVNGTIESADKIFFMVGLFTQAPILQWLLGFLRSLVPAEEAEPVLKFTLSEVEARRKSPHNQTDMLGRLLDLHLEQPDKVSITEITAAIFINLTAGHDVLAITIRAIWYYLSQNPRVLNKLRAEIRSASEGYSTNAVIQETLRVHPNTGTIIERKAPREGAIIDGYHIPGGTIVGVNAWVLHNNKKVYGEDSDQFRPERWLDATEEKVLEMSRCLFSFGAGTHTCIGKNIAMLMISKLVMEFYRRYDAALAHPEQGWKVHGSWVTKQTGMDMVISRL</sequence>
<evidence type="ECO:0000256" key="7">
    <source>
        <dbReference type="RuleBase" id="RU000461"/>
    </source>
</evidence>
<evidence type="ECO:0000256" key="6">
    <source>
        <dbReference type="PIRSR" id="PIRSR602401-1"/>
    </source>
</evidence>
<comment type="cofactor">
    <cofactor evidence="1 6">
        <name>heme</name>
        <dbReference type="ChEBI" id="CHEBI:30413"/>
    </cofactor>
</comment>
<keyword evidence="3 6" id="KW-0349">Heme</keyword>
<dbReference type="InterPro" id="IPR002401">
    <property type="entry name" value="Cyt_P450_E_grp-I"/>
</dbReference>
<accession>A0AAX6MFQ9</accession>
<reference evidence="8 9" key="1">
    <citation type="journal article" date="2024" name="Front Chem Biol">
        <title>Unveiling the potential of Daldinia eschscholtzii MFLUCC 19-0629 through bioactivity and bioinformatics studies for enhanced sustainable agriculture production.</title>
        <authorList>
            <person name="Brooks S."/>
            <person name="Weaver J.A."/>
            <person name="Klomchit A."/>
            <person name="Alharthi S.A."/>
            <person name="Onlamun T."/>
            <person name="Nurani R."/>
            <person name="Vong T.K."/>
            <person name="Alberti F."/>
            <person name="Greco C."/>
        </authorList>
    </citation>
    <scope>NUCLEOTIDE SEQUENCE [LARGE SCALE GENOMIC DNA]</scope>
    <source>
        <strain evidence="8">MFLUCC 19-0629</strain>
    </source>
</reference>
<dbReference type="PANTHER" id="PTHR24305">
    <property type="entry name" value="CYTOCHROME P450"/>
    <property type="match status" value="1"/>
</dbReference>
<dbReference type="GO" id="GO:0020037">
    <property type="term" value="F:heme binding"/>
    <property type="evidence" value="ECO:0007669"/>
    <property type="project" value="InterPro"/>
</dbReference>
<dbReference type="Pfam" id="PF00067">
    <property type="entry name" value="p450"/>
    <property type="match status" value="1"/>
</dbReference>
<proteinExistence type="inferred from homology"/>
<evidence type="ECO:0000313" key="9">
    <source>
        <dbReference type="Proteomes" id="UP001369815"/>
    </source>
</evidence>
<dbReference type="PROSITE" id="PS00086">
    <property type="entry name" value="CYTOCHROME_P450"/>
    <property type="match status" value="1"/>
</dbReference>
<name>A0AAX6MFQ9_9PEZI</name>
<dbReference type="PRINTS" id="PR00463">
    <property type="entry name" value="EP450I"/>
</dbReference>
<keyword evidence="4 6" id="KW-0479">Metal-binding</keyword>
<dbReference type="InterPro" id="IPR050121">
    <property type="entry name" value="Cytochrome_P450_monoxygenase"/>
</dbReference>
<feature type="binding site" description="axial binding residue" evidence="6">
    <location>
        <position position="442"/>
    </location>
    <ligand>
        <name>heme</name>
        <dbReference type="ChEBI" id="CHEBI:30413"/>
    </ligand>
    <ligandPart>
        <name>Fe</name>
        <dbReference type="ChEBI" id="CHEBI:18248"/>
    </ligandPart>
</feature>
<keyword evidence="7" id="KW-0503">Monooxygenase</keyword>
<keyword evidence="5 6" id="KW-0408">Iron</keyword>
<dbReference type="InterPro" id="IPR036396">
    <property type="entry name" value="Cyt_P450_sf"/>
</dbReference>
<dbReference type="PRINTS" id="PR00385">
    <property type="entry name" value="P450"/>
</dbReference>
<evidence type="ECO:0000256" key="1">
    <source>
        <dbReference type="ARBA" id="ARBA00001971"/>
    </source>
</evidence>
<evidence type="ECO:0000256" key="3">
    <source>
        <dbReference type="ARBA" id="ARBA00022617"/>
    </source>
</evidence>
<dbReference type="GO" id="GO:0005506">
    <property type="term" value="F:iron ion binding"/>
    <property type="evidence" value="ECO:0007669"/>
    <property type="project" value="InterPro"/>
</dbReference>
<evidence type="ECO:0000256" key="2">
    <source>
        <dbReference type="ARBA" id="ARBA00010617"/>
    </source>
</evidence>
<evidence type="ECO:0000256" key="4">
    <source>
        <dbReference type="ARBA" id="ARBA00022723"/>
    </source>
</evidence>
<dbReference type="InterPro" id="IPR001128">
    <property type="entry name" value="Cyt_P450"/>
</dbReference>
<dbReference type="GO" id="GO:0004497">
    <property type="term" value="F:monooxygenase activity"/>
    <property type="evidence" value="ECO:0007669"/>
    <property type="project" value="UniProtKB-KW"/>
</dbReference>
<dbReference type="GO" id="GO:0016705">
    <property type="term" value="F:oxidoreductase activity, acting on paired donors, with incorporation or reduction of molecular oxygen"/>
    <property type="evidence" value="ECO:0007669"/>
    <property type="project" value="InterPro"/>
</dbReference>
<dbReference type="PANTHER" id="PTHR24305:SF232">
    <property type="entry name" value="P450, PUTATIVE (EUROFUNG)-RELATED"/>
    <property type="match status" value="1"/>
</dbReference>
<protein>
    <recommendedName>
        <fullName evidence="10">Cytochrome P450</fullName>
    </recommendedName>
</protein>
<dbReference type="Proteomes" id="UP001369815">
    <property type="component" value="Unassembled WGS sequence"/>
</dbReference>
<dbReference type="SUPFAM" id="SSF48264">
    <property type="entry name" value="Cytochrome P450"/>
    <property type="match status" value="1"/>
</dbReference>
<dbReference type="InterPro" id="IPR017972">
    <property type="entry name" value="Cyt_P450_CS"/>
</dbReference>
<keyword evidence="9" id="KW-1185">Reference proteome</keyword>
<keyword evidence="7" id="KW-0560">Oxidoreductase</keyword>
<dbReference type="Gene3D" id="1.10.630.10">
    <property type="entry name" value="Cytochrome P450"/>
    <property type="match status" value="1"/>
</dbReference>
<evidence type="ECO:0000313" key="8">
    <source>
        <dbReference type="EMBL" id="KAK6951538.1"/>
    </source>
</evidence>
<comment type="caution">
    <text evidence="8">The sequence shown here is derived from an EMBL/GenBank/DDBJ whole genome shotgun (WGS) entry which is preliminary data.</text>
</comment>